<evidence type="ECO:0000256" key="11">
    <source>
        <dbReference type="ARBA" id="ARBA00022786"/>
    </source>
</evidence>
<dbReference type="InterPro" id="IPR001841">
    <property type="entry name" value="Znf_RING"/>
</dbReference>
<evidence type="ECO:0000256" key="10">
    <source>
        <dbReference type="ARBA" id="ARBA00022771"/>
    </source>
</evidence>
<dbReference type="PANTHER" id="PTHR46968">
    <property type="entry name" value="E3 UBIQUITIN-PROTEIN LIGASE RNF138"/>
    <property type="match status" value="1"/>
</dbReference>
<evidence type="ECO:0000256" key="15">
    <source>
        <dbReference type="ARBA" id="ARBA00023204"/>
    </source>
</evidence>
<evidence type="ECO:0000256" key="6">
    <source>
        <dbReference type="ARBA" id="ARBA00022679"/>
    </source>
</evidence>
<evidence type="ECO:0000256" key="2">
    <source>
        <dbReference type="ARBA" id="ARBA00004286"/>
    </source>
</evidence>
<evidence type="ECO:0000256" key="12">
    <source>
        <dbReference type="ARBA" id="ARBA00022833"/>
    </source>
</evidence>
<keyword evidence="12" id="KW-0862">Zinc</keyword>
<evidence type="ECO:0000256" key="13">
    <source>
        <dbReference type="ARBA" id="ARBA00022843"/>
    </source>
</evidence>
<keyword evidence="13" id="KW-0832">Ubl conjugation</keyword>
<evidence type="ECO:0000256" key="1">
    <source>
        <dbReference type="ARBA" id="ARBA00000900"/>
    </source>
</evidence>
<dbReference type="InterPro" id="IPR013083">
    <property type="entry name" value="Znf_RING/FYVE/PHD"/>
</dbReference>
<evidence type="ECO:0000256" key="9">
    <source>
        <dbReference type="ARBA" id="ARBA00022763"/>
    </source>
</evidence>
<dbReference type="SMART" id="SM00184">
    <property type="entry name" value="RING"/>
    <property type="match status" value="1"/>
</dbReference>
<evidence type="ECO:0000313" key="23">
    <source>
        <dbReference type="Proteomes" id="UP001369086"/>
    </source>
</evidence>
<feature type="domain" description="C2HC RNF-type" evidence="21">
    <location>
        <begin position="125"/>
        <end position="144"/>
    </location>
</feature>
<reference evidence="22 23" key="1">
    <citation type="submission" date="2021-05" db="EMBL/GenBank/DDBJ databases">
        <authorList>
            <person name="Zahm M."/>
            <person name="Klopp C."/>
            <person name="Cabau C."/>
            <person name="Kuhl H."/>
            <person name="Suciu R."/>
            <person name="Ciorpac M."/>
            <person name="Holostenco D."/>
            <person name="Gessner J."/>
            <person name="Wuertz S."/>
            <person name="Hohne C."/>
            <person name="Stock M."/>
            <person name="Gislard M."/>
            <person name="Lluch J."/>
            <person name="Milhes M."/>
            <person name="Lampietro C."/>
            <person name="Lopez Roques C."/>
            <person name="Donnadieu C."/>
            <person name="Du K."/>
            <person name="Schartl M."/>
            <person name="Guiguen Y."/>
        </authorList>
    </citation>
    <scope>NUCLEOTIDE SEQUENCE [LARGE SCALE GENOMIC DNA]</scope>
    <source>
        <strain evidence="22">Hh-F2</strain>
        <tissue evidence="22">Blood</tissue>
    </source>
</reference>
<evidence type="ECO:0000256" key="3">
    <source>
        <dbReference type="ARBA" id="ARBA00004906"/>
    </source>
</evidence>
<dbReference type="InterPro" id="IPR052498">
    <property type="entry name" value="E3_ubiq-protein_ligase_RNF138"/>
</dbReference>
<evidence type="ECO:0000256" key="4">
    <source>
        <dbReference type="ARBA" id="ARBA00012483"/>
    </source>
</evidence>
<evidence type="ECO:0000256" key="18">
    <source>
        <dbReference type="ARBA" id="ARBA00041652"/>
    </source>
</evidence>
<evidence type="ECO:0000259" key="21">
    <source>
        <dbReference type="PROSITE" id="PS51803"/>
    </source>
</evidence>
<dbReference type="Pfam" id="PF13923">
    <property type="entry name" value="zf-C3HC4_2"/>
    <property type="match status" value="1"/>
</dbReference>
<dbReference type="InterPro" id="IPR008598">
    <property type="entry name" value="Di19_Zn-bd"/>
</dbReference>
<comment type="pathway">
    <text evidence="3">Protein modification; protein ubiquitination.</text>
</comment>
<accession>A0ABR1A1V5</accession>
<protein>
    <recommendedName>
        <fullName evidence="16">E3 ubiquitin-protein ligase RNF138</fullName>
        <ecNumber evidence="4">2.3.2.27</ecNumber>
    </recommendedName>
    <alternativeName>
        <fullName evidence="18">RING finger protein 138</fullName>
    </alternativeName>
    <alternativeName>
        <fullName evidence="17">RING-type E3 ubiquitin transferase RNF138</fullName>
    </alternativeName>
</protein>
<evidence type="ECO:0000256" key="17">
    <source>
        <dbReference type="ARBA" id="ARBA00041476"/>
    </source>
</evidence>
<proteinExistence type="predicted"/>
<comment type="caution">
    <text evidence="22">The sequence shown here is derived from an EMBL/GenBank/DDBJ whole genome shotgun (WGS) entry which is preliminary data.</text>
</comment>
<keyword evidence="14" id="KW-0238">DNA-binding</keyword>
<dbReference type="EC" id="2.3.2.27" evidence="4"/>
<evidence type="ECO:0000256" key="19">
    <source>
        <dbReference type="PROSITE-ProRule" id="PRU00175"/>
    </source>
</evidence>
<dbReference type="PANTHER" id="PTHR46968:SF2">
    <property type="entry name" value="E3 UBIQUITIN-PROTEIN LIGASE RNF138"/>
    <property type="match status" value="1"/>
</dbReference>
<dbReference type="CDD" id="cd16544">
    <property type="entry name" value="RING-HC_RNF138"/>
    <property type="match status" value="1"/>
</dbReference>
<dbReference type="Gene3D" id="3.30.40.10">
    <property type="entry name" value="Zinc/RING finger domain, C3HC4 (zinc finger)"/>
    <property type="match status" value="1"/>
</dbReference>
<keyword evidence="6" id="KW-0808">Transferase</keyword>
<evidence type="ECO:0000313" key="22">
    <source>
        <dbReference type="EMBL" id="KAK6491068.1"/>
    </source>
</evidence>
<keyword evidence="11" id="KW-0833">Ubl conjugation pathway</keyword>
<dbReference type="PROSITE" id="PS51803">
    <property type="entry name" value="ZF_C2HC_RNF"/>
    <property type="match status" value="1"/>
</dbReference>
<evidence type="ECO:0000256" key="5">
    <source>
        <dbReference type="ARBA" id="ARBA00022454"/>
    </source>
</evidence>
<dbReference type="PROSITE" id="PS50089">
    <property type="entry name" value="ZF_RING_2"/>
    <property type="match status" value="1"/>
</dbReference>
<evidence type="ECO:0000256" key="16">
    <source>
        <dbReference type="ARBA" id="ARBA00039332"/>
    </source>
</evidence>
<keyword evidence="23" id="KW-1185">Reference proteome</keyword>
<evidence type="ECO:0000256" key="7">
    <source>
        <dbReference type="ARBA" id="ARBA00022687"/>
    </source>
</evidence>
<keyword evidence="15" id="KW-0234">DNA repair</keyword>
<gene>
    <name evidence="22" type="ORF">HHUSO_G5800</name>
</gene>
<feature type="domain" description="RING-type" evidence="20">
    <location>
        <begin position="61"/>
        <end position="101"/>
    </location>
</feature>
<evidence type="ECO:0000259" key="20">
    <source>
        <dbReference type="PROSITE" id="PS50089"/>
    </source>
</evidence>
<keyword evidence="8" id="KW-0479">Metal-binding</keyword>
<dbReference type="Pfam" id="PF18574">
    <property type="entry name" value="zf_C2HC_14"/>
    <property type="match status" value="1"/>
</dbReference>
<dbReference type="SUPFAM" id="SSF57850">
    <property type="entry name" value="RING/U-box"/>
    <property type="match status" value="1"/>
</dbReference>
<evidence type="ECO:0000256" key="8">
    <source>
        <dbReference type="ARBA" id="ARBA00022723"/>
    </source>
</evidence>
<keyword evidence="9" id="KW-0227">DNA damage</keyword>
<comment type="subcellular location">
    <subcellularLocation>
        <location evidence="2">Chromosome</location>
    </subcellularLocation>
</comment>
<keyword evidence="5" id="KW-0158">Chromosome</keyword>
<dbReference type="EMBL" id="JAHFZB010000004">
    <property type="protein sequence ID" value="KAK6491068.1"/>
    <property type="molecule type" value="Genomic_DNA"/>
</dbReference>
<organism evidence="22 23">
    <name type="scientific">Huso huso</name>
    <name type="common">Beluga</name>
    <name type="synonym">Acipenser huso</name>
    <dbReference type="NCBI Taxonomy" id="61971"/>
    <lineage>
        <taxon>Eukaryota</taxon>
        <taxon>Metazoa</taxon>
        <taxon>Chordata</taxon>
        <taxon>Craniata</taxon>
        <taxon>Vertebrata</taxon>
        <taxon>Euteleostomi</taxon>
        <taxon>Actinopterygii</taxon>
        <taxon>Chondrostei</taxon>
        <taxon>Acipenseriformes</taxon>
        <taxon>Acipenseridae</taxon>
        <taxon>Huso</taxon>
    </lineage>
</organism>
<keyword evidence="10 19" id="KW-0863">Zinc-finger</keyword>
<comment type="catalytic activity">
    <reaction evidence="1">
        <text>S-ubiquitinyl-[E2 ubiquitin-conjugating enzyme]-L-cysteine + [acceptor protein]-L-lysine = [E2 ubiquitin-conjugating enzyme]-L-cysteine + N(6)-ubiquitinyl-[acceptor protein]-L-lysine.</text>
        <dbReference type="EC" id="2.3.2.27"/>
    </reaction>
</comment>
<dbReference type="Pfam" id="PF05605">
    <property type="entry name" value="zf-Di19"/>
    <property type="match status" value="1"/>
</dbReference>
<name>A0ABR1A1V5_HUSHU</name>
<evidence type="ECO:0000256" key="14">
    <source>
        <dbReference type="ARBA" id="ARBA00023125"/>
    </source>
</evidence>
<dbReference type="Proteomes" id="UP001369086">
    <property type="component" value="Unassembled WGS sequence"/>
</dbReference>
<keyword evidence="7" id="KW-0879">Wnt signaling pathway</keyword>
<dbReference type="InterPro" id="IPR034734">
    <property type="entry name" value="ZF_C2HC_RNF"/>
</dbReference>
<sequence length="282" mass="31694">MKLNCASVEQSIAVGKGILLSQTHSQTTPKIRLFGDFSCFHLPRVDDESPEELNSPEAFDCPICQEVFKTPIRTQTCKHVFCKNCFVAAVRTQGPHCPMCRGPVTENERRATDIHRQMKEKQGKCRACSTVIFFSKMRSHYKYCRLYKEEYGAPPATPVESRAQGIYAGITQATAADGLLSGNSAQPQATENGSGFTDMALVQHCNSNHFGDLTRVVCPICVAMPYGNPNYFSRNFISHLHQRHRISYGHYMNIHQDEDEQLQAAIHVSIEEWNASSLWITC</sequence>